<dbReference type="Proteomes" id="UP001344447">
    <property type="component" value="Unassembled WGS sequence"/>
</dbReference>
<sequence length="76" mass="8797">MNMFRGIKNMGLPMESVIVFANVSLVTLFGLKIGYNNIKTMKKENHFEELKESNIEISPLRERGHEFARGERKTIL</sequence>
<evidence type="ECO:0000313" key="2">
    <source>
        <dbReference type="EMBL" id="KAK5579286.1"/>
    </source>
</evidence>
<comment type="caution">
    <text evidence="2">The sequence shown here is derived from an EMBL/GenBank/DDBJ whole genome shotgun (WGS) entry which is preliminary data.</text>
</comment>
<dbReference type="EMBL" id="JAVFKY010000003">
    <property type="protein sequence ID" value="KAK5579286.1"/>
    <property type="molecule type" value="Genomic_DNA"/>
</dbReference>
<organism evidence="2 3">
    <name type="scientific">Dictyostelium firmibasis</name>
    <dbReference type="NCBI Taxonomy" id="79012"/>
    <lineage>
        <taxon>Eukaryota</taxon>
        <taxon>Amoebozoa</taxon>
        <taxon>Evosea</taxon>
        <taxon>Eumycetozoa</taxon>
        <taxon>Dictyostelia</taxon>
        <taxon>Dictyosteliales</taxon>
        <taxon>Dictyosteliaceae</taxon>
        <taxon>Dictyostelium</taxon>
    </lineage>
</organism>
<dbReference type="AlphaFoldDB" id="A0AAN7YSC9"/>
<protein>
    <submittedName>
        <fullName evidence="2">Uncharacterized protein</fullName>
    </submittedName>
</protein>
<evidence type="ECO:0000256" key="1">
    <source>
        <dbReference type="SAM" id="Phobius"/>
    </source>
</evidence>
<proteinExistence type="predicted"/>
<name>A0AAN7YSC9_9MYCE</name>
<gene>
    <name evidence="2" type="ORF">RB653_008967</name>
</gene>
<evidence type="ECO:0000313" key="3">
    <source>
        <dbReference type="Proteomes" id="UP001344447"/>
    </source>
</evidence>
<feature type="transmembrane region" description="Helical" evidence="1">
    <location>
        <begin position="12"/>
        <end position="35"/>
    </location>
</feature>
<keyword evidence="1" id="KW-1133">Transmembrane helix</keyword>
<keyword evidence="1" id="KW-0812">Transmembrane</keyword>
<reference evidence="2 3" key="1">
    <citation type="submission" date="2023-11" db="EMBL/GenBank/DDBJ databases">
        <title>Dfirmibasis_genome.</title>
        <authorList>
            <person name="Edelbroek B."/>
            <person name="Kjellin J."/>
            <person name="Jerlstrom-Hultqvist J."/>
            <person name="Soderbom F."/>
        </authorList>
    </citation>
    <scope>NUCLEOTIDE SEQUENCE [LARGE SCALE GENOMIC DNA]</scope>
    <source>
        <strain evidence="2 3">TNS-C-14</strain>
    </source>
</reference>
<keyword evidence="1" id="KW-0472">Membrane</keyword>
<keyword evidence="3" id="KW-1185">Reference proteome</keyword>
<accession>A0AAN7YSC9</accession>